<sequence>MTRGDDDNPAGSIGSKNEMAIGSEAIELHPLDSSPKVSKESRDEHIVLNESRSHDKDTDDLLLDYDETELFSPGVEKPRGSGDGGLRRAVEWRWMGALFWLMFLAGWSDASTGPLLLRIQSHYQLSYPIVSLVFVCAFTGFALAAGVNVWVETRWGFGKAVGVAAICQTLAFSIQATKPPFPMFLLSFIPNGLGMGLQDANANAFTTRLPSPSQKMSLLHAVYGLGAFVTPLIGTQFAREGMRGRWQGFYLCSVLVGLIDVGLLWGVFRGKREERLFEEQGYEPDERDEGSGGKYVLAEQEEIEDDESRRNLIITPSPQPKSDPSSSESSAKLRRILTTPFVHVVALFTWIYVGIEVTIGGWAVTYLIQVRGAGEDAGYASSGFFGGLMIGRVVQIWVSTWLSEQMAVLLYTGTAGVLIIVIWHVPSVMVNAVAYAITGLVLGPIYPIMMNATAASLDPDLAGGAIGYIAALGQCGSALFPWMTGALAGSYGVWALQPLLLAMILLEGGLWAVVVRMSRDKWKSPHNF</sequence>
<name>A0A8K0JRQ3_9TREE</name>
<dbReference type="InterPro" id="IPR011701">
    <property type="entry name" value="MFS"/>
</dbReference>
<feature type="transmembrane region" description="Helical" evidence="8">
    <location>
        <begin position="218"/>
        <end position="236"/>
    </location>
</feature>
<evidence type="ECO:0000256" key="7">
    <source>
        <dbReference type="SAM" id="MobiDB-lite"/>
    </source>
</evidence>
<comment type="subcellular location">
    <subcellularLocation>
        <location evidence="1">Endomembrane system</location>
        <topology evidence="1">Multi-pass membrane protein</topology>
    </subcellularLocation>
</comment>
<dbReference type="Gene3D" id="1.20.1250.20">
    <property type="entry name" value="MFS general substrate transporter like domains"/>
    <property type="match status" value="1"/>
</dbReference>
<keyword evidence="5 8" id="KW-1133">Transmembrane helix</keyword>
<feature type="transmembrane region" description="Helical" evidence="8">
    <location>
        <begin position="461"/>
        <end position="482"/>
    </location>
</feature>
<evidence type="ECO:0000313" key="9">
    <source>
        <dbReference type="EMBL" id="KAG7575431.1"/>
    </source>
</evidence>
<dbReference type="EMBL" id="JABELV010000003">
    <property type="protein sequence ID" value="KAG7575431.1"/>
    <property type="molecule type" value="Genomic_DNA"/>
</dbReference>
<organism evidence="9 10">
    <name type="scientific">Filobasidium floriforme</name>
    <dbReference type="NCBI Taxonomy" id="5210"/>
    <lineage>
        <taxon>Eukaryota</taxon>
        <taxon>Fungi</taxon>
        <taxon>Dikarya</taxon>
        <taxon>Basidiomycota</taxon>
        <taxon>Agaricomycotina</taxon>
        <taxon>Tremellomycetes</taxon>
        <taxon>Filobasidiales</taxon>
        <taxon>Filobasidiaceae</taxon>
        <taxon>Filobasidium</taxon>
    </lineage>
</organism>
<keyword evidence="4 8" id="KW-0812">Transmembrane</keyword>
<dbReference type="Proteomes" id="UP000812966">
    <property type="component" value="Unassembled WGS sequence"/>
</dbReference>
<evidence type="ECO:0000256" key="1">
    <source>
        <dbReference type="ARBA" id="ARBA00004127"/>
    </source>
</evidence>
<comment type="caution">
    <text evidence="9">The sequence shown here is derived from an EMBL/GenBank/DDBJ whole genome shotgun (WGS) entry which is preliminary data.</text>
</comment>
<dbReference type="Pfam" id="PF07690">
    <property type="entry name" value="MFS_1"/>
    <property type="match status" value="1"/>
</dbReference>
<feature type="transmembrane region" description="Helical" evidence="8">
    <location>
        <begin position="377"/>
        <end position="394"/>
    </location>
</feature>
<accession>A0A8K0JRQ3</accession>
<keyword evidence="6 8" id="KW-0472">Membrane</keyword>
<dbReference type="GO" id="GO:0016020">
    <property type="term" value="C:membrane"/>
    <property type="evidence" value="ECO:0007669"/>
    <property type="project" value="TreeGrafter"/>
</dbReference>
<dbReference type="FunFam" id="1.20.1250.20:FF:000286">
    <property type="entry name" value="MFS efflux transporter"/>
    <property type="match status" value="1"/>
</dbReference>
<feature type="region of interest" description="Disordered" evidence="7">
    <location>
        <begin position="24"/>
        <end position="50"/>
    </location>
</feature>
<feature type="transmembrane region" description="Helical" evidence="8">
    <location>
        <begin position="432"/>
        <end position="449"/>
    </location>
</feature>
<feature type="transmembrane region" description="Helical" evidence="8">
    <location>
        <begin position="341"/>
        <end position="365"/>
    </location>
</feature>
<proteinExistence type="inferred from homology"/>
<feature type="transmembrane region" description="Helical" evidence="8">
    <location>
        <begin position="248"/>
        <end position="268"/>
    </location>
</feature>
<feature type="transmembrane region" description="Helical" evidence="8">
    <location>
        <begin position="406"/>
        <end position="426"/>
    </location>
</feature>
<keyword evidence="3" id="KW-0813">Transport</keyword>
<evidence type="ECO:0000256" key="6">
    <source>
        <dbReference type="ARBA" id="ARBA00023136"/>
    </source>
</evidence>
<dbReference type="SUPFAM" id="SSF103473">
    <property type="entry name" value="MFS general substrate transporter"/>
    <property type="match status" value="1"/>
</dbReference>
<feature type="transmembrane region" description="Helical" evidence="8">
    <location>
        <begin position="129"/>
        <end position="151"/>
    </location>
</feature>
<feature type="compositionally biased region" description="Basic and acidic residues" evidence="7">
    <location>
        <begin position="37"/>
        <end position="50"/>
    </location>
</feature>
<feature type="region of interest" description="Disordered" evidence="7">
    <location>
        <begin position="300"/>
        <end position="329"/>
    </location>
</feature>
<dbReference type="AlphaFoldDB" id="A0A8K0JRQ3"/>
<evidence type="ECO:0000256" key="4">
    <source>
        <dbReference type="ARBA" id="ARBA00022692"/>
    </source>
</evidence>
<dbReference type="PANTHER" id="PTHR23514">
    <property type="entry name" value="BYPASS OF STOP CODON PROTEIN 6"/>
    <property type="match status" value="1"/>
</dbReference>
<reference evidence="9" key="1">
    <citation type="submission" date="2020-04" db="EMBL/GenBank/DDBJ databases">
        <title>Analysis of mating type loci in Filobasidium floriforme.</title>
        <authorList>
            <person name="Nowrousian M."/>
        </authorList>
    </citation>
    <scope>NUCLEOTIDE SEQUENCE</scope>
    <source>
        <strain evidence="9">CBS 6242</strain>
    </source>
</reference>
<evidence type="ECO:0000256" key="5">
    <source>
        <dbReference type="ARBA" id="ARBA00022989"/>
    </source>
</evidence>
<evidence type="ECO:0000256" key="8">
    <source>
        <dbReference type="SAM" id="Phobius"/>
    </source>
</evidence>
<keyword evidence="10" id="KW-1185">Reference proteome</keyword>
<feature type="transmembrane region" description="Helical" evidence="8">
    <location>
        <begin position="97"/>
        <end position="117"/>
    </location>
</feature>
<comment type="similarity">
    <text evidence="2">Belongs to the major facilitator superfamily.</text>
</comment>
<evidence type="ECO:0000256" key="2">
    <source>
        <dbReference type="ARBA" id="ARBA00008335"/>
    </source>
</evidence>
<feature type="compositionally biased region" description="Low complexity" evidence="7">
    <location>
        <begin position="320"/>
        <end position="329"/>
    </location>
</feature>
<dbReference type="OrthoDB" id="413079at2759"/>
<feature type="transmembrane region" description="Helical" evidence="8">
    <location>
        <begin position="494"/>
        <end position="514"/>
    </location>
</feature>
<dbReference type="InterPro" id="IPR036259">
    <property type="entry name" value="MFS_trans_sf"/>
</dbReference>
<dbReference type="GO" id="GO:0022857">
    <property type="term" value="F:transmembrane transporter activity"/>
    <property type="evidence" value="ECO:0007669"/>
    <property type="project" value="InterPro"/>
</dbReference>
<dbReference type="InterPro" id="IPR051788">
    <property type="entry name" value="MFS_Transporter"/>
</dbReference>
<protein>
    <recommendedName>
        <fullName evidence="11">Major facilitator superfamily (MFS) profile domain-containing protein</fullName>
    </recommendedName>
</protein>
<evidence type="ECO:0000313" key="10">
    <source>
        <dbReference type="Proteomes" id="UP000812966"/>
    </source>
</evidence>
<dbReference type="GO" id="GO:0012505">
    <property type="term" value="C:endomembrane system"/>
    <property type="evidence" value="ECO:0007669"/>
    <property type="project" value="UniProtKB-SubCell"/>
</dbReference>
<evidence type="ECO:0008006" key="11">
    <source>
        <dbReference type="Google" id="ProtNLM"/>
    </source>
</evidence>
<dbReference type="PANTHER" id="PTHR23514:SF3">
    <property type="entry name" value="BYPASS OF STOP CODON PROTEIN 6"/>
    <property type="match status" value="1"/>
</dbReference>
<evidence type="ECO:0000256" key="3">
    <source>
        <dbReference type="ARBA" id="ARBA00022448"/>
    </source>
</evidence>
<gene>
    <name evidence="9" type="ORF">FFLO_00250</name>
</gene>